<dbReference type="Gene3D" id="2.60.40.10">
    <property type="entry name" value="Immunoglobulins"/>
    <property type="match status" value="1"/>
</dbReference>
<feature type="domain" description="PKD" evidence="3">
    <location>
        <begin position="700"/>
        <end position="783"/>
    </location>
</feature>
<gene>
    <name evidence="5" type="ORF">JFN88_00290</name>
</gene>
<dbReference type="Proteomes" id="UP000640274">
    <property type="component" value="Unassembled WGS sequence"/>
</dbReference>
<accession>A0A934J3S3</accession>
<reference evidence="5" key="1">
    <citation type="submission" date="2020-12" db="EMBL/GenBank/DDBJ databases">
        <authorList>
            <person name="Huq M.A."/>
        </authorList>
    </citation>
    <scope>NUCLEOTIDE SEQUENCE</scope>
    <source>
        <strain evidence="5">MAHUQ-46</strain>
    </source>
</reference>
<dbReference type="SMART" id="SM00458">
    <property type="entry name" value="RICIN"/>
    <property type="match status" value="1"/>
</dbReference>
<dbReference type="Gene3D" id="2.120.10.30">
    <property type="entry name" value="TolB, C-terminal domain"/>
    <property type="match status" value="1"/>
</dbReference>
<dbReference type="CDD" id="cd00146">
    <property type="entry name" value="PKD"/>
    <property type="match status" value="1"/>
</dbReference>
<evidence type="ECO:0000256" key="2">
    <source>
        <dbReference type="SAM" id="SignalP"/>
    </source>
</evidence>
<evidence type="ECO:0000259" key="4">
    <source>
        <dbReference type="PROSITE" id="PS51175"/>
    </source>
</evidence>
<dbReference type="InterPro" id="IPR000601">
    <property type="entry name" value="PKD_dom"/>
</dbReference>
<dbReference type="SMART" id="SM00089">
    <property type="entry name" value="PKD"/>
    <property type="match status" value="1"/>
</dbReference>
<dbReference type="InterPro" id="IPR008979">
    <property type="entry name" value="Galactose-bd-like_sf"/>
</dbReference>
<dbReference type="InterPro" id="IPR029010">
    <property type="entry name" value="ThuA-like"/>
</dbReference>
<dbReference type="SMART" id="SM00606">
    <property type="entry name" value="CBD_IV"/>
    <property type="match status" value="1"/>
</dbReference>
<dbReference type="PANTHER" id="PTHR40469:SF2">
    <property type="entry name" value="GALACTOSE-BINDING DOMAIN-LIKE SUPERFAMILY PROTEIN"/>
    <property type="match status" value="1"/>
</dbReference>
<dbReference type="CDD" id="cd00161">
    <property type="entry name" value="beta-trefoil_Ricin-like"/>
    <property type="match status" value="1"/>
</dbReference>
<dbReference type="SUPFAM" id="SSF49299">
    <property type="entry name" value="PKD domain"/>
    <property type="match status" value="1"/>
</dbReference>
<dbReference type="SUPFAM" id="SSF50952">
    <property type="entry name" value="Soluble quinoprotein glucose dehydrogenase"/>
    <property type="match status" value="1"/>
</dbReference>
<dbReference type="InterPro" id="IPR000772">
    <property type="entry name" value="Ricin_B_lectin"/>
</dbReference>
<dbReference type="Pfam" id="PF06283">
    <property type="entry name" value="ThuA"/>
    <property type="match status" value="1"/>
</dbReference>
<dbReference type="SUPFAM" id="SSF50370">
    <property type="entry name" value="Ricin B-like lectins"/>
    <property type="match status" value="1"/>
</dbReference>
<evidence type="ECO:0000313" key="5">
    <source>
        <dbReference type="EMBL" id="MBJ6359767.1"/>
    </source>
</evidence>
<dbReference type="PROSITE" id="PS50093">
    <property type="entry name" value="PKD"/>
    <property type="match status" value="1"/>
</dbReference>
<evidence type="ECO:0000259" key="3">
    <source>
        <dbReference type="PROSITE" id="PS50093"/>
    </source>
</evidence>
<dbReference type="Gene3D" id="2.60.120.260">
    <property type="entry name" value="Galactose-binding domain-like"/>
    <property type="match status" value="1"/>
</dbReference>
<dbReference type="InterPro" id="IPR029062">
    <property type="entry name" value="Class_I_gatase-like"/>
</dbReference>
<organism evidence="5 6">
    <name type="scientific">Paenibacillus roseus</name>
    <dbReference type="NCBI Taxonomy" id="2798579"/>
    <lineage>
        <taxon>Bacteria</taxon>
        <taxon>Bacillati</taxon>
        <taxon>Bacillota</taxon>
        <taxon>Bacilli</taxon>
        <taxon>Bacillales</taxon>
        <taxon>Paenibacillaceae</taxon>
        <taxon>Paenibacillus</taxon>
    </lineage>
</organism>
<feature type="chain" id="PRO_5038125384" evidence="2">
    <location>
        <begin position="34"/>
        <end position="1307"/>
    </location>
</feature>
<dbReference type="PROSITE" id="PS50231">
    <property type="entry name" value="RICIN_B_LECTIN"/>
    <property type="match status" value="1"/>
</dbReference>
<dbReference type="InterPro" id="IPR011042">
    <property type="entry name" value="6-blade_b-propeller_TolB-like"/>
</dbReference>
<dbReference type="Gene3D" id="2.80.10.50">
    <property type="match status" value="4"/>
</dbReference>
<dbReference type="InterPro" id="IPR005084">
    <property type="entry name" value="CBM6"/>
</dbReference>
<proteinExistence type="predicted"/>
<dbReference type="GO" id="GO:0030246">
    <property type="term" value="F:carbohydrate binding"/>
    <property type="evidence" value="ECO:0007669"/>
    <property type="project" value="InterPro"/>
</dbReference>
<evidence type="ECO:0000313" key="6">
    <source>
        <dbReference type="Proteomes" id="UP000640274"/>
    </source>
</evidence>
<dbReference type="InterPro" id="IPR008999">
    <property type="entry name" value="Actin-crosslinking"/>
</dbReference>
<dbReference type="SUPFAM" id="SSF50405">
    <property type="entry name" value="Actin-crosslinking proteins"/>
    <property type="match status" value="1"/>
</dbReference>
<feature type="signal peptide" evidence="2">
    <location>
        <begin position="1"/>
        <end position="33"/>
    </location>
</feature>
<dbReference type="PROSITE" id="PS51175">
    <property type="entry name" value="CBM6"/>
    <property type="match status" value="1"/>
</dbReference>
<keyword evidence="6" id="KW-1185">Reference proteome</keyword>
<dbReference type="SUPFAM" id="SSF49785">
    <property type="entry name" value="Galactose-binding domain-like"/>
    <property type="match status" value="1"/>
</dbReference>
<dbReference type="CDD" id="cd00257">
    <property type="entry name" value="beta-trefoil_FSCN-like"/>
    <property type="match status" value="1"/>
</dbReference>
<dbReference type="Gene3D" id="3.40.50.880">
    <property type="match status" value="1"/>
</dbReference>
<dbReference type="InterPro" id="IPR006584">
    <property type="entry name" value="Cellulose-bd_IV"/>
</dbReference>
<dbReference type="InterPro" id="IPR011041">
    <property type="entry name" value="Quinoprot_gluc/sorb_DH_b-prop"/>
</dbReference>
<dbReference type="Pfam" id="PF14200">
    <property type="entry name" value="RicinB_lectin_2"/>
    <property type="match status" value="2"/>
</dbReference>
<keyword evidence="1 2" id="KW-0732">Signal</keyword>
<evidence type="ECO:0000256" key="1">
    <source>
        <dbReference type="ARBA" id="ARBA00022729"/>
    </source>
</evidence>
<dbReference type="RefSeq" id="WP_199017298.1">
    <property type="nucleotide sequence ID" value="NZ_JAELUP010000001.1"/>
</dbReference>
<dbReference type="Pfam" id="PF03422">
    <property type="entry name" value="CBM_6"/>
    <property type="match status" value="1"/>
</dbReference>
<dbReference type="InterPro" id="IPR013783">
    <property type="entry name" value="Ig-like_fold"/>
</dbReference>
<dbReference type="InterPro" id="IPR012938">
    <property type="entry name" value="Glc/Sorbosone_DH"/>
</dbReference>
<dbReference type="Pfam" id="PF07995">
    <property type="entry name" value="GSDH"/>
    <property type="match status" value="1"/>
</dbReference>
<protein>
    <submittedName>
        <fullName evidence="5">ThuA domain-containing protein</fullName>
    </submittedName>
</protein>
<name>A0A934J3S3_9BACL</name>
<sequence>MNKKVKLLRKRVFSLLFILSFLLQLLPPAPASAHDLYKVLVFSKTEAFRHDSIPAGIAAIRQLGAEYHFSVDTSEDSAIFNQQSLSQYSAVIFLNTTGDILNNNQQQAFENYIRNGNGYVGVHSASDTEYSWPWYGELVGAYFKGHPQVQSANVKVADSVHPSTKTLPKVWTRTDEWYSYQTNPRGKVHVLATLDEKSYTGGDMGFDHPFAWCHKYDGGRAWYTGGGHEIANFADTNFLNHLLGGIQWAAGQEEGDCSVTDYEKAFEKEVLQTGLSQPMSVKVAPDGRVFFIERGGALKIFNPQSGYTTVAGTLPVFFEHEDGLLGLELDPNFAVNQHIYLFYSPPGTPVNRLSRFTMNANSLTASSEKIMLEIPIDRNECCHSGGDLEFDKNGNLYISVGDNTDPFESSGFGPFDERPGRNIWDAQRTSGNTNDLRGKILRIKPNADGTYSIPAGNLFPSGSIQGRPEVYTMGSRNPFKIAIDPKTSWLYWGDVGPDAGVDNPSRGPKGYDEFNQARAAGNFGWPYCIANNQAYNDYNYATGVSGNKFNCGALVNDSPNNTGSVNLPPAQAAMIYYGYDASNEFPELEIGAGGRTATAGAVYEFDPASTSLTKFPAYFDNTLFIMEWSRNWIKEVKFDENGNLLKINPFMPGTFFNRPIDMSFGADGNMYLLEYGTGWGDNNDAMLVRIKYTGGGNKSPITRISANRTNGLAPLLVQFSSAGSTDPDNDAITFEWDLNGDGIVDSTAANPSYTYTTNGVYIAKLTVKDSHGASSSDNITITVGNTAPVVTLQTPYNGGFFAWGDTIPYQISVTDAEDSVIDCNKVNLLPSLGHDSHAHADVNHVGCEGTFTTVMSDTNIENTFYIVEASYADNGNAGIPSLTGKAALKLHSKDKQAEHYDDMNGIQTENTSDTGGGKNVGYIDNGDWIMWRGMNLYNIGQVKYRVSSNGAGGTIEMRADSPTGTLIASSAVANTGSWQTWTTITSSLSNIPSGQHDIYFVFKGGAGYLFNLNWIEFVGDGVAGNGNSGGAPTGQIVTLKSNNQFVTVTNSNGGTLTSSAGPAGANQQFRVVDAGSGFVALQSVFNQKYVAAEDAGASPLIANRDTIGSWEQFKWITHTDGTVSLQANTNGKYVAAGTNANVWIANRQTLAEAVKFQAQTVATGLVDGGQYRITAKHSGKVLDVAGFSIADGGTVHQWTWNNTSNQKWKVDALGGGYYKLTSVNSGKSLDVAGVGTGNGVNIQQWGYSGGQNQQWLIEDIGGGYYKIAARHSGKAVTVNGSSTADGAGIYQWDWLDTDNQKWKFELQ</sequence>
<dbReference type="CDD" id="cd04084">
    <property type="entry name" value="CBM6_xylanase-like"/>
    <property type="match status" value="1"/>
</dbReference>
<dbReference type="Pfam" id="PF18911">
    <property type="entry name" value="PKD_4"/>
    <property type="match status" value="1"/>
</dbReference>
<dbReference type="SUPFAM" id="SSF52317">
    <property type="entry name" value="Class I glutamine amidotransferase-like"/>
    <property type="match status" value="1"/>
</dbReference>
<dbReference type="InterPro" id="IPR035986">
    <property type="entry name" value="PKD_dom_sf"/>
</dbReference>
<feature type="domain" description="CBM6" evidence="4">
    <location>
        <begin position="893"/>
        <end position="1018"/>
    </location>
</feature>
<dbReference type="EMBL" id="JAELUP010000001">
    <property type="protein sequence ID" value="MBJ6359767.1"/>
    <property type="molecule type" value="Genomic_DNA"/>
</dbReference>
<dbReference type="PANTHER" id="PTHR40469">
    <property type="entry name" value="SECRETED GLYCOSYL HYDROLASE"/>
    <property type="match status" value="1"/>
</dbReference>
<dbReference type="InterPro" id="IPR035992">
    <property type="entry name" value="Ricin_B-like_lectins"/>
</dbReference>
<comment type="caution">
    <text evidence="5">The sequence shown here is derived from an EMBL/GenBank/DDBJ whole genome shotgun (WGS) entry which is preliminary data.</text>
</comment>
<dbReference type="InterPro" id="IPR022409">
    <property type="entry name" value="PKD/Chitinase_dom"/>
</dbReference>